<gene>
    <name evidence="2" type="ORF">VTL71DRAFT_16204</name>
</gene>
<sequence>MAVPVRNRSHGAADHASGWAKLKSDYFYNHTVFQPSDVLCTSLILVFRIFDPQIPIIHHAFPRNPTTPSPANGPPNPRTSQHRTTPCEVVEAVDFAAGYVLDLLALSVLIAVVRFKNQLRTFLSDCGAGLVYWNGIYTLDEWLECREMGFNGS</sequence>
<evidence type="ECO:0000313" key="2">
    <source>
        <dbReference type="EMBL" id="KAL2068106.1"/>
    </source>
</evidence>
<reference evidence="2 3" key="1">
    <citation type="journal article" date="2024" name="Commun. Biol.">
        <title>Comparative genomic analysis of thermophilic fungi reveals convergent evolutionary adaptations and gene losses.</title>
        <authorList>
            <person name="Steindorff A.S."/>
            <person name="Aguilar-Pontes M.V."/>
            <person name="Robinson A.J."/>
            <person name="Andreopoulos B."/>
            <person name="LaButti K."/>
            <person name="Kuo A."/>
            <person name="Mondo S."/>
            <person name="Riley R."/>
            <person name="Otillar R."/>
            <person name="Haridas S."/>
            <person name="Lipzen A."/>
            <person name="Grimwood J."/>
            <person name="Schmutz J."/>
            <person name="Clum A."/>
            <person name="Reid I.D."/>
            <person name="Moisan M.C."/>
            <person name="Butler G."/>
            <person name="Nguyen T.T.M."/>
            <person name="Dewar K."/>
            <person name="Conant G."/>
            <person name="Drula E."/>
            <person name="Henrissat B."/>
            <person name="Hansel C."/>
            <person name="Singer S."/>
            <person name="Hutchinson M.I."/>
            <person name="de Vries R.P."/>
            <person name="Natvig D.O."/>
            <person name="Powell A.J."/>
            <person name="Tsang A."/>
            <person name="Grigoriev I.V."/>
        </authorList>
    </citation>
    <scope>NUCLEOTIDE SEQUENCE [LARGE SCALE GENOMIC DNA]</scope>
    <source>
        <strain evidence="2 3">CBS 494.80</strain>
    </source>
</reference>
<evidence type="ECO:0000313" key="3">
    <source>
        <dbReference type="Proteomes" id="UP001595075"/>
    </source>
</evidence>
<keyword evidence="3" id="KW-1185">Reference proteome</keyword>
<proteinExistence type="predicted"/>
<name>A0ABR4CF46_9HELO</name>
<dbReference type="Proteomes" id="UP001595075">
    <property type="component" value="Unassembled WGS sequence"/>
</dbReference>
<protein>
    <submittedName>
        <fullName evidence="2">Uncharacterized protein</fullName>
    </submittedName>
</protein>
<organism evidence="2 3">
    <name type="scientific">Oculimacula yallundae</name>
    <dbReference type="NCBI Taxonomy" id="86028"/>
    <lineage>
        <taxon>Eukaryota</taxon>
        <taxon>Fungi</taxon>
        <taxon>Dikarya</taxon>
        <taxon>Ascomycota</taxon>
        <taxon>Pezizomycotina</taxon>
        <taxon>Leotiomycetes</taxon>
        <taxon>Helotiales</taxon>
        <taxon>Ploettnerulaceae</taxon>
        <taxon>Oculimacula</taxon>
    </lineage>
</organism>
<accession>A0ABR4CF46</accession>
<feature type="region of interest" description="Disordered" evidence="1">
    <location>
        <begin position="61"/>
        <end position="82"/>
    </location>
</feature>
<dbReference type="EMBL" id="JAZHXI010000009">
    <property type="protein sequence ID" value="KAL2068106.1"/>
    <property type="molecule type" value="Genomic_DNA"/>
</dbReference>
<comment type="caution">
    <text evidence="2">The sequence shown here is derived from an EMBL/GenBank/DDBJ whole genome shotgun (WGS) entry which is preliminary data.</text>
</comment>
<evidence type="ECO:0000256" key="1">
    <source>
        <dbReference type="SAM" id="MobiDB-lite"/>
    </source>
</evidence>
<feature type="compositionally biased region" description="Pro residues" evidence="1">
    <location>
        <begin position="65"/>
        <end position="77"/>
    </location>
</feature>